<evidence type="ECO:0000256" key="1">
    <source>
        <dbReference type="SAM" id="MobiDB-lite"/>
    </source>
</evidence>
<evidence type="ECO:0000313" key="5">
    <source>
        <dbReference type="Proteomes" id="UP001055303"/>
    </source>
</evidence>
<reference evidence="2" key="2">
    <citation type="journal article" date="2021" name="Front. Microbiol.">
        <title>Comprehensive Comparative Genomics and Phenotyping of Methylobacterium Species.</title>
        <authorList>
            <person name="Alessa O."/>
            <person name="Ogura Y."/>
            <person name="Fujitani Y."/>
            <person name="Takami H."/>
            <person name="Hayashi T."/>
            <person name="Sahin N."/>
            <person name="Tani A."/>
        </authorList>
    </citation>
    <scope>NUCLEOTIDE SEQUENCE</scope>
    <source>
        <strain evidence="2">DSM 22415</strain>
    </source>
</reference>
<sequence length="238" mass="25528">MTGWGDRAERPLLGGEPISAFPPRAPVTPSAQADGRPRSGASRFPRSSATLASGRRADTLRAGRRARACLPSGSLGTGRARRPSCYGPAPRWASCRAPVRGPARSLPAASGGLPFNVTQPPDAVAAAVTSASSSGTDIRTRRAEGPAGGRSSGRARTDRRAEWGRFRSVDLPKRNVCYRASSQLPLMADLFEKLGSRPLRLGCERERYTSKRIFNTLDRENLRTRIASFSPTQAIGRS</sequence>
<evidence type="ECO:0000313" key="2">
    <source>
        <dbReference type="EMBL" id="GJD56252.1"/>
    </source>
</evidence>
<evidence type="ECO:0000313" key="4">
    <source>
        <dbReference type="Proteomes" id="UP000401717"/>
    </source>
</evidence>
<proteinExistence type="predicted"/>
<gene>
    <name evidence="2" type="ORF">IFDJLNFL_2147</name>
    <name evidence="3" type="ORF">MTDSW087_05896</name>
</gene>
<dbReference type="EMBL" id="BPQI01000055">
    <property type="protein sequence ID" value="GJD56252.1"/>
    <property type="molecule type" value="Genomic_DNA"/>
</dbReference>
<evidence type="ECO:0000313" key="3">
    <source>
        <dbReference type="EMBL" id="VUF16139.1"/>
    </source>
</evidence>
<organism evidence="3 4">
    <name type="scientific">Methylobacterium dankookense</name>
    <dbReference type="NCBI Taxonomy" id="560405"/>
    <lineage>
        <taxon>Bacteria</taxon>
        <taxon>Pseudomonadati</taxon>
        <taxon>Pseudomonadota</taxon>
        <taxon>Alphaproteobacteria</taxon>
        <taxon>Hyphomicrobiales</taxon>
        <taxon>Methylobacteriaceae</taxon>
        <taxon>Methylobacterium</taxon>
    </lineage>
</organism>
<dbReference type="Proteomes" id="UP001055303">
    <property type="component" value="Unassembled WGS sequence"/>
</dbReference>
<reference evidence="2" key="3">
    <citation type="submission" date="2021-08" db="EMBL/GenBank/DDBJ databases">
        <authorList>
            <person name="Tani A."/>
            <person name="Ola A."/>
            <person name="Ogura Y."/>
            <person name="Katsura K."/>
            <person name="Hayashi T."/>
        </authorList>
    </citation>
    <scope>NUCLEOTIDE SEQUENCE</scope>
    <source>
        <strain evidence="2">DSM 22415</strain>
    </source>
</reference>
<feature type="region of interest" description="Disordered" evidence="1">
    <location>
        <begin position="1"/>
        <end position="86"/>
    </location>
</feature>
<feature type="compositionally biased region" description="Basic and acidic residues" evidence="1">
    <location>
        <begin position="1"/>
        <end position="10"/>
    </location>
</feature>
<protein>
    <submittedName>
        <fullName evidence="3">Uncharacterized protein</fullName>
    </submittedName>
</protein>
<dbReference type="Proteomes" id="UP000401717">
    <property type="component" value="Unassembled WGS sequence"/>
</dbReference>
<name>A0A564G6H7_9HYPH</name>
<dbReference type="EMBL" id="CABFVH010000104">
    <property type="protein sequence ID" value="VUF16139.1"/>
    <property type="molecule type" value="Genomic_DNA"/>
</dbReference>
<reference evidence="3 4" key="1">
    <citation type="submission" date="2019-06" db="EMBL/GenBank/DDBJ databases">
        <authorList>
            <person name="Rodrigo-Torres L."/>
            <person name="Arahal R. D."/>
            <person name="Lucena T."/>
        </authorList>
    </citation>
    <scope>NUCLEOTIDE SEQUENCE [LARGE SCALE GENOMIC DNA]</scope>
    <source>
        <strain evidence="3 4">SW08-7</strain>
    </source>
</reference>
<dbReference type="AlphaFoldDB" id="A0A564G6H7"/>
<accession>A0A564G6H7</accession>
<keyword evidence="5" id="KW-1185">Reference proteome</keyword>
<feature type="region of interest" description="Disordered" evidence="1">
    <location>
        <begin position="126"/>
        <end position="159"/>
    </location>
</feature>